<dbReference type="GO" id="GO:0006108">
    <property type="term" value="P:malate metabolic process"/>
    <property type="evidence" value="ECO:0007669"/>
    <property type="project" value="TreeGrafter"/>
</dbReference>
<dbReference type="EMBL" id="JTDF01002098">
    <property type="protein sequence ID" value="KAF8569189.1"/>
    <property type="molecule type" value="Genomic_DNA"/>
</dbReference>
<dbReference type="PANTHER" id="PTHR23406:SF90">
    <property type="entry name" value="MALIC ENZYME-RELATED"/>
    <property type="match status" value="1"/>
</dbReference>
<dbReference type="Gene3D" id="3.40.50.10380">
    <property type="entry name" value="Malic enzyme, N-terminal domain"/>
    <property type="match status" value="1"/>
</dbReference>
<gene>
    <name evidence="2" type="ORF">P879_06685</name>
</gene>
<dbReference type="SMART" id="SM01274">
    <property type="entry name" value="malic"/>
    <property type="match status" value="1"/>
</dbReference>
<dbReference type="InterPro" id="IPR012301">
    <property type="entry name" value="Malic_N_dom"/>
</dbReference>
<evidence type="ECO:0000313" key="2">
    <source>
        <dbReference type="EMBL" id="KAF8569189.1"/>
    </source>
</evidence>
<dbReference type="GO" id="GO:0004473">
    <property type="term" value="F:malate dehydrogenase (decarboxylating) (NADP+) activity"/>
    <property type="evidence" value="ECO:0007669"/>
    <property type="project" value="TreeGrafter"/>
</dbReference>
<dbReference type="InterPro" id="IPR046346">
    <property type="entry name" value="Aminoacid_DH-like_N_sf"/>
</dbReference>
<sequence>MSRHLAVGLQRLGAVYTSPTRTFSKETKVLDLPRHHGIDVMRDPSSNKSSESIVSMSRHLAVGLQRLGAVYTSPTRTFSKETKVLDLPRHHGIDVMRDPSSNKGTAFPLHERQLLGIHGLLPPAVLTMDQQVEKMMTNLAKLSDDLQRYSFLTSLQDRNERLFYRLIIQNVEYCMPLIYTPTVGLACQFYGYVFRRPRGLYITIHDRHHIVSILNNWPEHDVKVSPPYFCSIFSFDSLN</sequence>
<name>A0A8T0DMN1_9TREM</name>
<dbReference type="AlphaFoldDB" id="A0A8T0DMN1"/>
<organism evidence="2 3">
    <name type="scientific">Paragonimus westermani</name>
    <dbReference type="NCBI Taxonomy" id="34504"/>
    <lineage>
        <taxon>Eukaryota</taxon>
        <taxon>Metazoa</taxon>
        <taxon>Spiralia</taxon>
        <taxon>Lophotrochozoa</taxon>
        <taxon>Platyhelminthes</taxon>
        <taxon>Trematoda</taxon>
        <taxon>Digenea</taxon>
        <taxon>Plagiorchiida</taxon>
        <taxon>Troglotremata</taxon>
        <taxon>Troglotrematidae</taxon>
        <taxon>Paragonimus</taxon>
    </lineage>
</organism>
<feature type="domain" description="Malic enzyme N-terminal" evidence="1">
    <location>
        <begin position="156"/>
        <end position="239"/>
    </location>
</feature>
<comment type="caution">
    <text evidence="2">The sequence shown here is derived from an EMBL/GenBank/DDBJ whole genome shotgun (WGS) entry which is preliminary data.</text>
</comment>
<protein>
    <recommendedName>
        <fullName evidence="1">Malic enzyme N-terminal domain-containing protein</fullName>
    </recommendedName>
</protein>
<dbReference type="InterPro" id="IPR037062">
    <property type="entry name" value="Malic_N_dom_sf"/>
</dbReference>
<dbReference type="PANTHER" id="PTHR23406">
    <property type="entry name" value="MALIC ENZYME-RELATED"/>
    <property type="match status" value="1"/>
</dbReference>
<dbReference type="Pfam" id="PF00390">
    <property type="entry name" value="malic"/>
    <property type="match status" value="1"/>
</dbReference>
<dbReference type="SUPFAM" id="SSF53223">
    <property type="entry name" value="Aminoacid dehydrogenase-like, N-terminal domain"/>
    <property type="match status" value="1"/>
</dbReference>
<dbReference type="GO" id="GO:0005739">
    <property type="term" value="C:mitochondrion"/>
    <property type="evidence" value="ECO:0007669"/>
    <property type="project" value="TreeGrafter"/>
</dbReference>
<evidence type="ECO:0000259" key="1">
    <source>
        <dbReference type="SMART" id="SM01274"/>
    </source>
</evidence>
<evidence type="ECO:0000313" key="3">
    <source>
        <dbReference type="Proteomes" id="UP000699462"/>
    </source>
</evidence>
<dbReference type="OrthoDB" id="5365701at2759"/>
<proteinExistence type="predicted"/>
<reference evidence="2 3" key="1">
    <citation type="submission" date="2019-07" db="EMBL/GenBank/DDBJ databases">
        <title>Annotation for the trematode Paragonimus westermani.</title>
        <authorList>
            <person name="Choi Y.-J."/>
        </authorList>
    </citation>
    <scope>NUCLEOTIDE SEQUENCE [LARGE SCALE GENOMIC DNA]</scope>
    <source>
        <strain evidence="2">180907_Pwestermani</strain>
    </source>
</reference>
<accession>A0A8T0DMN1</accession>
<keyword evidence="3" id="KW-1185">Reference proteome</keyword>
<dbReference type="Proteomes" id="UP000699462">
    <property type="component" value="Unassembled WGS sequence"/>
</dbReference>